<feature type="transmembrane region" description="Helical" evidence="8">
    <location>
        <begin position="379"/>
        <end position="397"/>
    </location>
</feature>
<protein>
    <recommendedName>
        <fullName evidence="11">EamA domain-containing protein</fullName>
    </recommendedName>
</protein>
<keyword evidence="5 8" id="KW-1133">Transmembrane helix</keyword>
<feature type="transmembrane region" description="Helical" evidence="8">
    <location>
        <begin position="256"/>
        <end position="277"/>
    </location>
</feature>
<evidence type="ECO:0000313" key="10">
    <source>
        <dbReference type="Proteomes" id="UP001189429"/>
    </source>
</evidence>
<evidence type="ECO:0000256" key="1">
    <source>
        <dbReference type="ARBA" id="ARBA00004141"/>
    </source>
</evidence>
<keyword evidence="10" id="KW-1185">Reference proteome</keyword>
<feature type="transmembrane region" description="Helical" evidence="8">
    <location>
        <begin position="355"/>
        <end position="373"/>
    </location>
</feature>
<feature type="transmembrane region" description="Helical" evidence="8">
    <location>
        <begin position="156"/>
        <end position="173"/>
    </location>
</feature>
<feature type="region of interest" description="Disordered" evidence="7">
    <location>
        <begin position="1"/>
        <end position="40"/>
    </location>
</feature>
<comment type="caution">
    <text evidence="9">The sequence shown here is derived from an EMBL/GenBank/DDBJ whole genome shotgun (WGS) entry which is preliminary data.</text>
</comment>
<keyword evidence="3" id="KW-0813">Transport</keyword>
<organism evidence="9 10">
    <name type="scientific">Prorocentrum cordatum</name>
    <dbReference type="NCBI Taxonomy" id="2364126"/>
    <lineage>
        <taxon>Eukaryota</taxon>
        <taxon>Sar</taxon>
        <taxon>Alveolata</taxon>
        <taxon>Dinophyceae</taxon>
        <taxon>Prorocentrales</taxon>
        <taxon>Prorocentraceae</taxon>
        <taxon>Prorocentrum</taxon>
    </lineage>
</organism>
<evidence type="ECO:0000256" key="8">
    <source>
        <dbReference type="SAM" id="Phobius"/>
    </source>
</evidence>
<dbReference type="SUPFAM" id="SSF103481">
    <property type="entry name" value="Multidrug resistance efflux transporter EmrE"/>
    <property type="match status" value="1"/>
</dbReference>
<dbReference type="Proteomes" id="UP001189429">
    <property type="component" value="Unassembled WGS sequence"/>
</dbReference>
<dbReference type="Pfam" id="PF08627">
    <property type="entry name" value="CRT-like"/>
    <property type="match status" value="1"/>
</dbReference>
<evidence type="ECO:0000256" key="7">
    <source>
        <dbReference type="SAM" id="MobiDB-lite"/>
    </source>
</evidence>
<evidence type="ECO:0000256" key="5">
    <source>
        <dbReference type="ARBA" id="ARBA00022989"/>
    </source>
</evidence>
<keyword evidence="4 8" id="KW-0812">Transmembrane</keyword>
<dbReference type="InterPro" id="IPR037185">
    <property type="entry name" value="EmrE-like"/>
</dbReference>
<feature type="transmembrane region" description="Helical" evidence="8">
    <location>
        <begin position="180"/>
        <end position="200"/>
    </location>
</feature>
<keyword evidence="6 8" id="KW-0472">Membrane</keyword>
<dbReference type="EMBL" id="CAUYUJ010008395">
    <property type="protein sequence ID" value="CAK0823825.1"/>
    <property type="molecule type" value="Genomic_DNA"/>
</dbReference>
<sequence>MQQKTEMASVEQPPLSDLHRPLSATQQEGGGSSGARRARGGEAVGPATQVGLAVLVVVFGCGNNISRQVATKPLNRYTYVLTLATAVAYVPLYGAILAGLARSGSVPRHQLDFVWRPDARGFRYILLFALAALGDTLGDVISMICSPYVSGPINSLTSNCVPVFIAILAFCVLQQTYSLLQVLSLMGVITGVVLGVLPSFKDTADDHSNVSRPFFVTVLCGSCIFNAISFIVKELLFKRYSGWLERQGIDSTGQSLNVFVVCFHASLFQLPFTLLTVPMNVLLGQTHHGEGVLEYLGEAFACVFNSSPESCGPDAVHAESVDVCMIVYVVFNVLWNVSILVSVKCSGALATFVSLKAIFPISTILFACVDWPLLRRTELDGLVWLSLCLILPCIGLYHRASRWQGQRAAAQPPSAACCWPLRAA</sequence>
<evidence type="ECO:0000256" key="2">
    <source>
        <dbReference type="ARBA" id="ARBA00006690"/>
    </source>
</evidence>
<dbReference type="PANTHER" id="PTHR31326">
    <property type="entry name" value="PROTEIN CLT2, CHLOROPLASTIC"/>
    <property type="match status" value="1"/>
</dbReference>
<dbReference type="PANTHER" id="PTHR31326:SF1">
    <property type="entry name" value="PROTEIN CLT2, CHLOROPLASTIC"/>
    <property type="match status" value="1"/>
</dbReference>
<comment type="similarity">
    <text evidence="2">Belongs to the CRT-like transporter family.</text>
</comment>
<gene>
    <name evidence="9" type="ORF">PCOR1329_LOCUS24399</name>
</gene>
<evidence type="ECO:0008006" key="11">
    <source>
        <dbReference type="Google" id="ProtNLM"/>
    </source>
</evidence>
<feature type="transmembrane region" description="Helical" evidence="8">
    <location>
        <begin position="43"/>
        <end position="65"/>
    </location>
</feature>
<evidence type="ECO:0000313" key="9">
    <source>
        <dbReference type="EMBL" id="CAK0823825.1"/>
    </source>
</evidence>
<feature type="transmembrane region" description="Helical" evidence="8">
    <location>
        <begin position="325"/>
        <end position="343"/>
    </location>
</feature>
<feature type="transmembrane region" description="Helical" evidence="8">
    <location>
        <begin position="77"/>
        <end position="101"/>
    </location>
</feature>
<reference evidence="9" key="1">
    <citation type="submission" date="2023-10" db="EMBL/GenBank/DDBJ databases">
        <authorList>
            <person name="Chen Y."/>
            <person name="Shah S."/>
            <person name="Dougan E. K."/>
            <person name="Thang M."/>
            <person name="Chan C."/>
        </authorList>
    </citation>
    <scope>NUCLEOTIDE SEQUENCE [LARGE SCALE GENOMIC DNA]</scope>
</reference>
<feature type="transmembrane region" description="Helical" evidence="8">
    <location>
        <begin position="122"/>
        <end position="144"/>
    </location>
</feature>
<evidence type="ECO:0000256" key="6">
    <source>
        <dbReference type="ARBA" id="ARBA00023136"/>
    </source>
</evidence>
<evidence type="ECO:0000256" key="4">
    <source>
        <dbReference type="ARBA" id="ARBA00022692"/>
    </source>
</evidence>
<dbReference type="InterPro" id="IPR013936">
    <property type="entry name" value="CRT-like"/>
</dbReference>
<feature type="transmembrane region" description="Helical" evidence="8">
    <location>
        <begin position="212"/>
        <end position="236"/>
    </location>
</feature>
<evidence type="ECO:0000256" key="3">
    <source>
        <dbReference type="ARBA" id="ARBA00022448"/>
    </source>
</evidence>
<accession>A0ABN9RZ41</accession>
<name>A0ABN9RZ41_9DINO</name>
<proteinExistence type="inferred from homology"/>
<comment type="subcellular location">
    <subcellularLocation>
        <location evidence="1">Membrane</location>
        <topology evidence="1">Multi-pass membrane protein</topology>
    </subcellularLocation>
</comment>